<dbReference type="PANTHER" id="PTHR43077">
    <property type="entry name" value="TRANSPORT PERMEASE YVFS-RELATED"/>
    <property type="match status" value="1"/>
</dbReference>
<feature type="transmembrane region" description="Helical" evidence="5">
    <location>
        <begin position="620"/>
        <end position="639"/>
    </location>
</feature>
<keyword evidence="8" id="KW-1185">Reference proteome</keyword>
<feature type="transmembrane region" description="Helical" evidence="5">
    <location>
        <begin position="674"/>
        <end position="696"/>
    </location>
</feature>
<dbReference type="GO" id="GO:0016020">
    <property type="term" value="C:membrane"/>
    <property type="evidence" value="ECO:0007669"/>
    <property type="project" value="UniProtKB-SubCell"/>
</dbReference>
<evidence type="ECO:0000256" key="4">
    <source>
        <dbReference type="ARBA" id="ARBA00023136"/>
    </source>
</evidence>
<dbReference type="NCBIfam" id="TIGR03062">
    <property type="entry name" value="pip_yhgE_Cterm"/>
    <property type="match status" value="1"/>
</dbReference>
<dbReference type="GO" id="GO:0140359">
    <property type="term" value="F:ABC-type transporter activity"/>
    <property type="evidence" value="ECO:0007669"/>
    <property type="project" value="InterPro"/>
</dbReference>
<evidence type="ECO:0000313" key="7">
    <source>
        <dbReference type="EMBL" id="GIF02892.1"/>
    </source>
</evidence>
<dbReference type="Proteomes" id="UP000629619">
    <property type="component" value="Unassembled WGS sequence"/>
</dbReference>
<dbReference type="InterPro" id="IPR017500">
    <property type="entry name" value="Phage_infect_YhgE_N"/>
</dbReference>
<reference evidence="7" key="1">
    <citation type="submission" date="2021-01" db="EMBL/GenBank/DDBJ databases">
        <title>Whole genome shotgun sequence of Actinoplanes siamensis NBRC 109076.</title>
        <authorList>
            <person name="Komaki H."/>
            <person name="Tamura T."/>
        </authorList>
    </citation>
    <scope>NUCLEOTIDE SEQUENCE</scope>
    <source>
        <strain evidence="7">NBRC 109076</strain>
    </source>
</reference>
<keyword evidence="3 5" id="KW-1133">Transmembrane helix</keyword>
<feature type="transmembrane region" description="Helical" evidence="5">
    <location>
        <begin position="518"/>
        <end position="537"/>
    </location>
</feature>
<gene>
    <name evidence="7" type="ORF">Asi03nite_04300</name>
</gene>
<evidence type="ECO:0000256" key="2">
    <source>
        <dbReference type="ARBA" id="ARBA00022692"/>
    </source>
</evidence>
<name>A0A919MWV2_9ACTN</name>
<dbReference type="InterPro" id="IPR023908">
    <property type="entry name" value="xxxLxxG_rpt"/>
</dbReference>
<evidence type="ECO:0000259" key="6">
    <source>
        <dbReference type="Pfam" id="PF12698"/>
    </source>
</evidence>
<keyword evidence="2 5" id="KW-0812">Transmembrane</keyword>
<feature type="transmembrane region" description="Helical" evidence="5">
    <location>
        <begin position="557"/>
        <end position="578"/>
    </location>
</feature>
<dbReference type="EMBL" id="BOMW01000006">
    <property type="protein sequence ID" value="GIF02892.1"/>
    <property type="molecule type" value="Genomic_DNA"/>
</dbReference>
<evidence type="ECO:0000256" key="5">
    <source>
        <dbReference type="SAM" id="Phobius"/>
    </source>
</evidence>
<feature type="transmembrane region" description="Helical" evidence="5">
    <location>
        <begin position="590"/>
        <end position="613"/>
    </location>
</feature>
<organism evidence="7 8">
    <name type="scientific">Actinoplanes siamensis</name>
    <dbReference type="NCBI Taxonomy" id="1223317"/>
    <lineage>
        <taxon>Bacteria</taxon>
        <taxon>Bacillati</taxon>
        <taxon>Actinomycetota</taxon>
        <taxon>Actinomycetes</taxon>
        <taxon>Micromonosporales</taxon>
        <taxon>Micromonosporaceae</taxon>
        <taxon>Actinoplanes</taxon>
    </lineage>
</organism>
<evidence type="ECO:0000256" key="3">
    <source>
        <dbReference type="ARBA" id="ARBA00022989"/>
    </source>
</evidence>
<evidence type="ECO:0000256" key="1">
    <source>
        <dbReference type="ARBA" id="ARBA00004141"/>
    </source>
</evidence>
<feature type="domain" description="ABC-2 type transporter transmembrane" evidence="6">
    <location>
        <begin position="508"/>
        <end position="694"/>
    </location>
</feature>
<keyword evidence="4 5" id="KW-0472">Membrane</keyword>
<dbReference type="InterPro" id="IPR013525">
    <property type="entry name" value="ABC2_TM"/>
</dbReference>
<dbReference type="Pfam" id="PF12698">
    <property type="entry name" value="ABC2_membrane_3"/>
    <property type="match status" value="1"/>
</dbReference>
<evidence type="ECO:0000313" key="8">
    <source>
        <dbReference type="Proteomes" id="UP000629619"/>
    </source>
</evidence>
<accession>A0A919MWV2</accession>
<proteinExistence type="predicted"/>
<dbReference type="NCBIfam" id="TIGR03057">
    <property type="entry name" value="xxxLxxG_by_4"/>
    <property type="match status" value="3"/>
</dbReference>
<dbReference type="NCBIfam" id="TIGR03061">
    <property type="entry name" value="pip_yhgE_Nterm"/>
    <property type="match status" value="1"/>
</dbReference>
<dbReference type="SUPFAM" id="SSF58104">
    <property type="entry name" value="Methyl-accepting chemotaxis protein (MCP) signaling domain"/>
    <property type="match status" value="1"/>
</dbReference>
<sequence>MTGFSAVSLAGLEIRRFLRGRLTAAALAVLAVVPLLYGALYLYAFWDPYGRLNHIPAALVVEDRPATDPDGNTVHAGRNLADKLIERQVFDWHVVGAQAADAGLRDGRYQIELRIPADFSGNLAAAPDPDAGPAAARLSATSDDATNYLSGVFARTAFEEVRAAASAGASAKYYDRMLIGFTDLKAETEKAADGAGQLADGAGALHKGAAEEAAGIDEAHAGAGEIAGRLTAAGSGVDQLADGLTRLESGAAQLATGTARAADGGRRLATAVDAAADRVGPVLRDNAEAIGDAATLVANGADLLAANVGAIDDAAGRAVTDARRLRDYLDGLPAGTKGLEQAKRLAAQLVTDAERIQQRIGAADLDGLRARLREVAKTAREVAAAAPHLADDVAAARARVDRLANGLDQLATGAKQLRTGTARAADGASRLRTGVYRLASGARELDGGLAELSAGGHRIADGLTELQDGAGQLAGKLADGAGEIPAYDDADERSGVLADPVSLDRVVRHPAGTYGVGFAPYFLALALWVGAMINYMLLRPLNRRYLVSGAPAPRVALAGLLPGVLIGLIQASLLYAVVRFGLGLSPVRPWASLGLLLGTAAVFAAIMQLIGAALGAPGRIVALVLLMLQLTSSGGTYPVQTTPGFFQAIHPLLPMTYVVEAMRHAVDGGAAAPVAHGALALAAFGLAALLLTILVAGRKRRLSTADLHPELVL</sequence>
<dbReference type="Gene3D" id="1.10.287.950">
    <property type="entry name" value="Methyl-accepting chemotaxis protein"/>
    <property type="match status" value="1"/>
</dbReference>
<dbReference type="InterPro" id="IPR017501">
    <property type="entry name" value="Phage_infect_YhgE_C"/>
</dbReference>
<dbReference type="PANTHER" id="PTHR43077:SF5">
    <property type="entry name" value="PHAGE INFECTION PROTEIN"/>
    <property type="match status" value="1"/>
</dbReference>
<dbReference type="RefSeq" id="WP_203676649.1">
    <property type="nucleotide sequence ID" value="NZ_BOMW01000006.1"/>
</dbReference>
<protein>
    <submittedName>
        <fullName evidence="7">Membrane protein</fullName>
    </submittedName>
</protein>
<feature type="transmembrane region" description="Helical" evidence="5">
    <location>
        <begin position="22"/>
        <end position="46"/>
    </location>
</feature>
<dbReference type="InterPro" id="IPR051328">
    <property type="entry name" value="T7SS_ABC-Transporter"/>
</dbReference>
<comment type="subcellular location">
    <subcellularLocation>
        <location evidence="1">Membrane</location>
        <topology evidence="1">Multi-pass membrane protein</topology>
    </subcellularLocation>
</comment>
<dbReference type="AlphaFoldDB" id="A0A919MWV2"/>
<comment type="caution">
    <text evidence="7">The sequence shown here is derived from an EMBL/GenBank/DDBJ whole genome shotgun (WGS) entry which is preliminary data.</text>
</comment>